<gene>
    <name evidence="2" type="ORF">Pcinc_010057</name>
</gene>
<evidence type="ECO:0000313" key="2">
    <source>
        <dbReference type="EMBL" id="KAK3885745.1"/>
    </source>
</evidence>
<feature type="compositionally biased region" description="Low complexity" evidence="1">
    <location>
        <begin position="115"/>
        <end position="124"/>
    </location>
</feature>
<organism evidence="2 3">
    <name type="scientific">Petrolisthes cinctipes</name>
    <name type="common">Flat porcelain crab</name>
    <dbReference type="NCBI Taxonomy" id="88211"/>
    <lineage>
        <taxon>Eukaryota</taxon>
        <taxon>Metazoa</taxon>
        <taxon>Ecdysozoa</taxon>
        <taxon>Arthropoda</taxon>
        <taxon>Crustacea</taxon>
        <taxon>Multicrustacea</taxon>
        <taxon>Malacostraca</taxon>
        <taxon>Eumalacostraca</taxon>
        <taxon>Eucarida</taxon>
        <taxon>Decapoda</taxon>
        <taxon>Pleocyemata</taxon>
        <taxon>Anomura</taxon>
        <taxon>Galatheoidea</taxon>
        <taxon>Porcellanidae</taxon>
        <taxon>Petrolisthes</taxon>
    </lineage>
</organism>
<name>A0AAE1KXS8_PETCI</name>
<dbReference type="Proteomes" id="UP001286313">
    <property type="component" value="Unassembled WGS sequence"/>
</dbReference>
<evidence type="ECO:0000313" key="3">
    <source>
        <dbReference type="Proteomes" id="UP001286313"/>
    </source>
</evidence>
<evidence type="ECO:0000256" key="1">
    <source>
        <dbReference type="SAM" id="MobiDB-lite"/>
    </source>
</evidence>
<sequence>MESEGSKAREEKTELQESKFGEICNTNSESPLTVLTPVIFRLRILICNPYDAFYPVLADLSLRHMTFAGVAKVVLCWLVVAGTDDTTTTFLPSFLPSFHPSFHHHHLPPPPPSPSTTTMHLHLLPPSPPPPPSPFTTSTSFPLHFHHLLPPSLPPPPSPFTSTTFTFPSTAPRSSLACAFTSQEHKAVP</sequence>
<protein>
    <submittedName>
        <fullName evidence="2">Uncharacterized protein</fullName>
    </submittedName>
</protein>
<dbReference type="AlphaFoldDB" id="A0AAE1KXS8"/>
<feature type="compositionally biased region" description="Pro residues" evidence="1">
    <location>
        <begin position="125"/>
        <end position="134"/>
    </location>
</feature>
<proteinExistence type="predicted"/>
<keyword evidence="3" id="KW-1185">Reference proteome</keyword>
<dbReference type="EMBL" id="JAWQEG010000772">
    <property type="protein sequence ID" value="KAK3885745.1"/>
    <property type="molecule type" value="Genomic_DNA"/>
</dbReference>
<reference evidence="2" key="1">
    <citation type="submission" date="2023-10" db="EMBL/GenBank/DDBJ databases">
        <title>Genome assemblies of two species of porcelain crab, Petrolisthes cinctipes and Petrolisthes manimaculis (Anomura: Porcellanidae).</title>
        <authorList>
            <person name="Angst P."/>
        </authorList>
    </citation>
    <scope>NUCLEOTIDE SEQUENCE</scope>
    <source>
        <strain evidence="2">PB745_01</strain>
        <tissue evidence="2">Gill</tissue>
    </source>
</reference>
<accession>A0AAE1KXS8</accession>
<comment type="caution">
    <text evidence="2">The sequence shown here is derived from an EMBL/GenBank/DDBJ whole genome shotgun (WGS) entry which is preliminary data.</text>
</comment>
<feature type="region of interest" description="Disordered" evidence="1">
    <location>
        <begin position="106"/>
        <end position="135"/>
    </location>
</feature>